<comment type="similarity">
    <text evidence="2">Belongs to the methyl-accepting chemotaxis (MCP) protein family.</text>
</comment>
<accession>A0ABR8Q2Q5</accession>
<dbReference type="Pfam" id="PF12729">
    <property type="entry name" value="4HB_MCP_1"/>
    <property type="match status" value="1"/>
</dbReference>
<evidence type="ECO:0000256" key="5">
    <source>
        <dbReference type="SAM" id="Phobius"/>
    </source>
</evidence>
<dbReference type="PROSITE" id="PS50111">
    <property type="entry name" value="CHEMOTAXIS_TRANSDUC_2"/>
    <property type="match status" value="1"/>
</dbReference>
<dbReference type="PANTHER" id="PTHR32089">
    <property type="entry name" value="METHYL-ACCEPTING CHEMOTAXIS PROTEIN MCPB"/>
    <property type="match status" value="1"/>
</dbReference>
<feature type="domain" description="HAMP" evidence="7">
    <location>
        <begin position="212"/>
        <end position="264"/>
    </location>
</feature>
<evidence type="ECO:0000256" key="2">
    <source>
        <dbReference type="ARBA" id="ARBA00029447"/>
    </source>
</evidence>
<reference evidence="8 9" key="1">
    <citation type="submission" date="2020-08" db="EMBL/GenBank/DDBJ databases">
        <title>A Genomic Blueprint of the Chicken Gut Microbiome.</title>
        <authorList>
            <person name="Gilroy R."/>
            <person name="Ravi A."/>
            <person name="Getino M."/>
            <person name="Pursley I."/>
            <person name="Horton D.L."/>
            <person name="Alikhan N.-F."/>
            <person name="Baker D."/>
            <person name="Gharbi K."/>
            <person name="Hall N."/>
            <person name="Watson M."/>
            <person name="Adriaenssens E.M."/>
            <person name="Foster-Nyarko E."/>
            <person name="Jarju S."/>
            <person name="Secka A."/>
            <person name="Antonio M."/>
            <person name="Oren A."/>
            <person name="Chaudhuri R."/>
            <person name="La Ragione R.M."/>
            <person name="Hildebrand F."/>
            <person name="Pallen M.J."/>
        </authorList>
    </citation>
    <scope>NUCLEOTIDE SEQUENCE [LARGE SCALE GENOMIC DNA]</scope>
    <source>
        <strain evidence="8 9">Sa3CUN1</strain>
    </source>
</reference>
<evidence type="ECO:0000256" key="3">
    <source>
        <dbReference type="PROSITE-ProRule" id="PRU00284"/>
    </source>
</evidence>
<gene>
    <name evidence="8" type="ORF">H9660_05625</name>
</gene>
<keyword evidence="5" id="KW-1133">Transmembrane helix</keyword>
<keyword evidence="9" id="KW-1185">Reference proteome</keyword>
<dbReference type="CDD" id="cd06225">
    <property type="entry name" value="HAMP"/>
    <property type="match status" value="1"/>
</dbReference>
<evidence type="ECO:0000256" key="1">
    <source>
        <dbReference type="ARBA" id="ARBA00023224"/>
    </source>
</evidence>
<keyword evidence="5" id="KW-0472">Membrane</keyword>
<dbReference type="RefSeq" id="WP_191749385.1">
    <property type="nucleotide sequence ID" value="NZ_JACSQZ010000014.1"/>
</dbReference>
<keyword evidence="1 3" id="KW-0807">Transducer</keyword>
<organism evidence="8 9">
    <name type="scientific">Clostridium gallinarum</name>
    <dbReference type="NCBI Taxonomy" id="2762246"/>
    <lineage>
        <taxon>Bacteria</taxon>
        <taxon>Bacillati</taxon>
        <taxon>Bacillota</taxon>
        <taxon>Clostridia</taxon>
        <taxon>Eubacteriales</taxon>
        <taxon>Clostridiaceae</taxon>
        <taxon>Clostridium</taxon>
    </lineage>
</organism>
<keyword evidence="5" id="KW-0812">Transmembrane</keyword>
<dbReference type="InterPro" id="IPR004090">
    <property type="entry name" value="Chemotax_Me-accpt_rcpt"/>
</dbReference>
<evidence type="ECO:0000313" key="8">
    <source>
        <dbReference type="EMBL" id="MBD7914619.1"/>
    </source>
</evidence>
<sequence>MKIFEKTSVKAKLLFSFLLCVIMLNIVGFIGITGMKTINNNSKEIFNYDFTSIKNLRVIKEKLLLIRAEIDNGVLYKDSKKTENSIQNINTLDDQIDSELEDYAKLDHPTEIKEKYEKLLIAFNEYEVIRDKALYLAKEGRYEEAEKILPKITEVRTEVGTIIDNLIGDTQNSLTIKNNNNRDTYKFKLKSIIVTSLIGAVISLIIGGIISLAIARKIKNMLLFAEALGEGDFTYETSITGQDEFAKLSIALNNAKEKLRNLVKDIIDQSQEVSASSEELSANIGEITNNFTQIIENTTLIVTSIQEINATTEELSATVVQVDSGINQLSSDSMESNNEANNIKERAIEIRNKGNESKSIADKLSEEKNQRILEAIEESKVVGEIMKFAESIASIAQQTNLLALNAAIEAARAGEHGKGFAVVADEIRELAEKSSKDVKEIQNIIVNVRKSVNNLTLHSEDLLKFINSNVKEDYQLLIDTGLSYEKDSEYVSDLSTSIAAMTEELNASTNEITNVTKSIASNVEQTSYNSEEILTRLDEVGVSMEDISKATENQAHIAEKLNEMISIFKI</sequence>
<dbReference type="PROSITE" id="PS50885">
    <property type="entry name" value="HAMP"/>
    <property type="match status" value="1"/>
</dbReference>
<keyword evidence="4" id="KW-0175">Coiled coil</keyword>
<dbReference type="EMBL" id="JACSQZ010000014">
    <property type="protein sequence ID" value="MBD7914619.1"/>
    <property type="molecule type" value="Genomic_DNA"/>
</dbReference>
<dbReference type="PANTHER" id="PTHR32089:SF112">
    <property type="entry name" value="LYSOZYME-LIKE PROTEIN-RELATED"/>
    <property type="match status" value="1"/>
</dbReference>
<comment type="caution">
    <text evidence="8">The sequence shown here is derived from an EMBL/GenBank/DDBJ whole genome shotgun (WGS) entry which is preliminary data.</text>
</comment>
<feature type="transmembrane region" description="Helical" evidence="5">
    <location>
        <begin position="192"/>
        <end position="215"/>
    </location>
</feature>
<dbReference type="Pfam" id="PF00015">
    <property type="entry name" value="MCPsignal"/>
    <property type="match status" value="1"/>
</dbReference>
<feature type="coiled-coil region" evidence="4">
    <location>
        <begin position="245"/>
        <end position="272"/>
    </location>
</feature>
<feature type="domain" description="Methyl-accepting transducer" evidence="6">
    <location>
        <begin position="276"/>
        <end position="534"/>
    </location>
</feature>
<dbReference type="InterPro" id="IPR004089">
    <property type="entry name" value="MCPsignal_dom"/>
</dbReference>
<dbReference type="InterPro" id="IPR003660">
    <property type="entry name" value="HAMP_dom"/>
</dbReference>
<feature type="transmembrane region" description="Helical" evidence="5">
    <location>
        <begin position="12"/>
        <end position="32"/>
    </location>
</feature>
<dbReference type="SUPFAM" id="SSF58104">
    <property type="entry name" value="Methyl-accepting chemotaxis protein (MCP) signaling domain"/>
    <property type="match status" value="1"/>
</dbReference>
<dbReference type="PRINTS" id="PR00260">
    <property type="entry name" value="CHEMTRNSDUCR"/>
</dbReference>
<evidence type="ECO:0000259" key="6">
    <source>
        <dbReference type="PROSITE" id="PS50111"/>
    </source>
</evidence>
<dbReference type="InterPro" id="IPR024478">
    <property type="entry name" value="HlyB_4HB_MCP"/>
</dbReference>
<protein>
    <submittedName>
        <fullName evidence="8">Methyl-accepting chemotaxis protein</fullName>
    </submittedName>
</protein>
<evidence type="ECO:0000313" key="9">
    <source>
        <dbReference type="Proteomes" id="UP000640335"/>
    </source>
</evidence>
<evidence type="ECO:0000256" key="4">
    <source>
        <dbReference type="SAM" id="Coils"/>
    </source>
</evidence>
<proteinExistence type="inferred from homology"/>
<dbReference type="Gene3D" id="1.10.287.950">
    <property type="entry name" value="Methyl-accepting chemotaxis protein"/>
    <property type="match status" value="1"/>
</dbReference>
<dbReference type="SMART" id="SM00283">
    <property type="entry name" value="MA"/>
    <property type="match status" value="1"/>
</dbReference>
<name>A0ABR8Q2Q5_9CLOT</name>
<dbReference type="Proteomes" id="UP000640335">
    <property type="component" value="Unassembled WGS sequence"/>
</dbReference>
<evidence type="ECO:0000259" key="7">
    <source>
        <dbReference type="PROSITE" id="PS50885"/>
    </source>
</evidence>